<sequence length="144" mass="15536">MAARIGLEGGRPKARRGIVRSIFYPTNVSRPSNVCLRSFNTTVPGLTSTAPPECGPMPYGHAIPGLRRHQCQGDLDIASNQSELAPHLLPSRFRYLCAQEKSGNLITTSLLLSGPVDIPKTGEVRLSWSDVGHQASVGSARRTM</sequence>
<dbReference type="RefSeq" id="XP_062734425.1">
    <property type="nucleotide sequence ID" value="XM_062872287.1"/>
</dbReference>
<name>A0ABR0FQP6_9PEZI</name>
<protein>
    <submittedName>
        <fullName evidence="1">Uncharacterized protein</fullName>
    </submittedName>
</protein>
<organism evidence="1 2">
    <name type="scientific">Podospora bellae-mahoneyi</name>
    <dbReference type="NCBI Taxonomy" id="2093777"/>
    <lineage>
        <taxon>Eukaryota</taxon>
        <taxon>Fungi</taxon>
        <taxon>Dikarya</taxon>
        <taxon>Ascomycota</taxon>
        <taxon>Pezizomycotina</taxon>
        <taxon>Sordariomycetes</taxon>
        <taxon>Sordariomycetidae</taxon>
        <taxon>Sordariales</taxon>
        <taxon>Podosporaceae</taxon>
        <taxon>Podospora</taxon>
    </lineage>
</organism>
<dbReference type="Proteomes" id="UP001322138">
    <property type="component" value="Unassembled WGS sequence"/>
</dbReference>
<gene>
    <name evidence="1" type="ORF">QC761_0032630</name>
</gene>
<dbReference type="GeneID" id="87891413"/>
<keyword evidence="2" id="KW-1185">Reference proteome</keyword>
<comment type="caution">
    <text evidence="1">The sequence shown here is derived from an EMBL/GenBank/DDBJ whole genome shotgun (WGS) entry which is preliminary data.</text>
</comment>
<dbReference type="EMBL" id="JAFFGZ010000004">
    <property type="protein sequence ID" value="KAK4645449.1"/>
    <property type="molecule type" value="Genomic_DNA"/>
</dbReference>
<evidence type="ECO:0000313" key="2">
    <source>
        <dbReference type="Proteomes" id="UP001322138"/>
    </source>
</evidence>
<proteinExistence type="predicted"/>
<reference evidence="1 2" key="1">
    <citation type="journal article" date="2023" name="bioRxiv">
        <title>High-quality genome assemblies of four members of thePodospora anserinaspecies complex.</title>
        <authorList>
            <person name="Ament-Velasquez S.L."/>
            <person name="Vogan A.A."/>
            <person name="Wallerman O."/>
            <person name="Hartmann F."/>
            <person name="Gautier V."/>
            <person name="Silar P."/>
            <person name="Giraud T."/>
            <person name="Johannesson H."/>
        </authorList>
    </citation>
    <scope>NUCLEOTIDE SEQUENCE [LARGE SCALE GENOMIC DNA]</scope>
    <source>
        <strain evidence="1 2">CBS 112042</strain>
    </source>
</reference>
<accession>A0ABR0FQP6</accession>
<evidence type="ECO:0000313" key="1">
    <source>
        <dbReference type="EMBL" id="KAK4645449.1"/>
    </source>
</evidence>